<proteinExistence type="predicted"/>
<accession>A0A847SPI9</accession>
<evidence type="ECO:0000313" key="2">
    <source>
        <dbReference type="Proteomes" id="UP000552864"/>
    </source>
</evidence>
<sequence>MLKSTFERTKQYYLRIALLAIPLLSLQELAEAQGCVAIRSTGAVCMKPQAGIESGWQVNMIYRYFRSFRHFVGTEEQKERLENHTEVINWQHTLDLSLVRTFNSRWSLSFNVPVLANTRSSMYEHYGNGSKSPNARQQTHSFGIGDIRFAVYRWLLDPAKSRKGNIQAGLGLKLPTGDYQFQDYFVKNDSTRVLGPVDQSIQLGDGGTGFTTELNGYYNFSHRFSVYGSFYYLFNPREQNGVSTARGGAVSASAVQYGTAVMSVPDQYMVRLGANYVLQHLTLSGGGRMECVPAKDLIGGSGGFRRPGYVISVEPGLSYTFKKLVFFSTVPVALQRNRTQSYGDKLQTQATGVYKQGDAAFADYSINIGMSVRL</sequence>
<organism evidence="1 2">
    <name type="scientific">Chitinophaga eiseniae</name>
    <dbReference type="NCBI Taxonomy" id="634771"/>
    <lineage>
        <taxon>Bacteria</taxon>
        <taxon>Pseudomonadati</taxon>
        <taxon>Bacteroidota</taxon>
        <taxon>Chitinophagia</taxon>
        <taxon>Chitinophagales</taxon>
        <taxon>Chitinophagaceae</taxon>
        <taxon>Chitinophaga</taxon>
    </lineage>
</organism>
<dbReference type="EMBL" id="JABAHZ010000004">
    <property type="protein sequence ID" value="NLR80867.1"/>
    <property type="molecule type" value="Genomic_DNA"/>
</dbReference>
<dbReference type="AlphaFoldDB" id="A0A847SPI9"/>
<reference evidence="1 2" key="1">
    <citation type="submission" date="2020-04" db="EMBL/GenBank/DDBJ databases">
        <authorList>
            <person name="Yin C."/>
        </authorList>
    </citation>
    <scope>NUCLEOTIDE SEQUENCE [LARGE SCALE GENOMIC DNA]</scope>
    <source>
        <strain evidence="1 2">Ak56</strain>
    </source>
</reference>
<comment type="caution">
    <text evidence="1">The sequence shown here is derived from an EMBL/GenBank/DDBJ whole genome shotgun (WGS) entry which is preliminary data.</text>
</comment>
<evidence type="ECO:0000313" key="1">
    <source>
        <dbReference type="EMBL" id="NLR80867.1"/>
    </source>
</evidence>
<protein>
    <recommendedName>
        <fullName evidence="3">MetA-pathway of phenol degradation</fullName>
    </recommendedName>
</protein>
<evidence type="ECO:0008006" key="3">
    <source>
        <dbReference type="Google" id="ProtNLM"/>
    </source>
</evidence>
<dbReference type="RefSeq" id="WP_168740501.1">
    <property type="nucleotide sequence ID" value="NZ_JABAHZ010000004.1"/>
</dbReference>
<keyword evidence="2" id="KW-1185">Reference proteome</keyword>
<dbReference type="Proteomes" id="UP000552864">
    <property type="component" value="Unassembled WGS sequence"/>
</dbReference>
<gene>
    <name evidence="1" type="ORF">HGH91_19710</name>
</gene>
<name>A0A847SPI9_9BACT</name>